<sequence>MANVIPHGKDKNGQDRWLVRMYVRRDEQGKQIFHNHLVRGTRKDAERYARKMETERDQNTFVEPSKLPLSKFLDTWLDEYVQPRVAPRTCADYRYAMEKYVIPRMGTITLNRLQGMPMQFQKLINEVANSENQEGQKTIRTAQYVFTILKQAMKQAHALGLLARNPMEHMKRPRAEVKEMRSLTPDEAVRFLEASVSDRLHVLFALMVETGLRPGEALGLRWQDIDLEHRAIFVRHSLERLSTGWRLKEPKTKRSRRQIPLTATTANLLRDHRQNQLQERLRSKGKYVDHGFVFATAAGEPLRKNNVLRRHFKPILMAADLSSDIRFYDLRHTCATLLLLAGENPKVVAERLGHASVTMTLDRYSHVLPHMQQSATDKMESMLFDRSKQGGVL</sequence>
<comment type="similarity">
    <text evidence="1">Belongs to the 'phage' integrase family.</text>
</comment>
<dbReference type="Gene3D" id="1.10.150.130">
    <property type="match status" value="1"/>
</dbReference>
<keyword evidence="3 5" id="KW-0238">DNA-binding</keyword>
<dbReference type="InterPro" id="IPR044068">
    <property type="entry name" value="CB"/>
</dbReference>
<evidence type="ECO:0000256" key="3">
    <source>
        <dbReference type="ARBA" id="ARBA00023125"/>
    </source>
</evidence>
<protein>
    <recommendedName>
        <fullName evidence="10">Site-specific integrase</fullName>
    </recommendedName>
</protein>
<dbReference type="RefSeq" id="WP_067566543.1">
    <property type="nucleotide sequence ID" value="NZ_LSUQ01000052.1"/>
</dbReference>
<name>A0A853K9C8_9BACL</name>
<keyword evidence="4" id="KW-0233">DNA recombination</keyword>
<dbReference type="GO" id="GO:0003677">
    <property type="term" value="F:DNA binding"/>
    <property type="evidence" value="ECO:0007669"/>
    <property type="project" value="UniProtKB-UniRule"/>
</dbReference>
<reference evidence="8 9" key="1">
    <citation type="submission" date="2016-02" db="EMBL/GenBank/DDBJ databases">
        <title>Draft genome sequence of Acidibacillus ferrooxidans SLC66.</title>
        <authorList>
            <person name="Oliveira G."/>
            <person name="Nancucheo I."/>
            <person name="Dall'Agnol H."/>
            <person name="Johnson B."/>
            <person name="Oliveira R."/>
            <person name="Nunes G.L."/>
            <person name="Tzotzos G."/>
            <person name="Orellana S.C."/>
            <person name="Salim A.C."/>
            <person name="Araujo F.M."/>
        </authorList>
    </citation>
    <scope>NUCLEOTIDE SEQUENCE [LARGE SCALE GENOMIC DNA]</scope>
    <source>
        <strain evidence="8 9">SLC66</strain>
    </source>
</reference>
<evidence type="ECO:0000259" key="6">
    <source>
        <dbReference type="PROSITE" id="PS51898"/>
    </source>
</evidence>
<dbReference type="PROSITE" id="PS51898">
    <property type="entry name" value="TYR_RECOMBINASE"/>
    <property type="match status" value="1"/>
</dbReference>
<organism evidence="8 9">
    <name type="scientific">Ferroacidibacillus organovorans</name>
    <dbReference type="NCBI Taxonomy" id="1765683"/>
    <lineage>
        <taxon>Bacteria</taxon>
        <taxon>Bacillati</taxon>
        <taxon>Bacillota</taxon>
        <taxon>Bacilli</taxon>
        <taxon>Bacillales</taxon>
        <taxon>Alicyclobacillaceae</taxon>
        <taxon>Ferroacidibacillus</taxon>
    </lineage>
</organism>
<keyword evidence="2" id="KW-0229">DNA integration</keyword>
<dbReference type="InterPro" id="IPR050090">
    <property type="entry name" value="Tyrosine_recombinase_XerCD"/>
</dbReference>
<dbReference type="CDD" id="cd01189">
    <property type="entry name" value="INT_ICEBs1_C_like"/>
    <property type="match status" value="1"/>
</dbReference>
<evidence type="ECO:0000313" key="8">
    <source>
        <dbReference type="EMBL" id="OAG93089.1"/>
    </source>
</evidence>
<dbReference type="Pfam" id="PF00589">
    <property type="entry name" value="Phage_integrase"/>
    <property type="match status" value="1"/>
</dbReference>
<dbReference type="Gene3D" id="1.10.443.10">
    <property type="entry name" value="Intergrase catalytic core"/>
    <property type="match status" value="1"/>
</dbReference>
<dbReference type="InterPro" id="IPR004107">
    <property type="entry name" value="Integrase_SAM-like_N"/>
</dbReference>
<dbReference type="InterPro" id="IPR013762">
    <property type="entry name" value="Integrase-like_cat_sf"/>
</dbReference>
<proteinExistence type="inferred from homology"/>
<feature type="domain" description="Core-binding (CB)" evidence="7">
    <location>
        <begin position="67"/>
        <end position="157"/>
    </location>
</feature>
<evidence type="ECO:0000313" key="9">
    <source>
        <dbReference type="Proteomes" id="UP000077421"/>
    </source>
</evidence>
<dbReference type="OrthoDB" id="9803188at2"/>
<evidence type="ECO:0000256" key="4">
    <source>
        <dbReference type="ARBA" id="ARBA00023172"/>
    </source>
</evidence>
<dbReference type="GO" id="GO:0015074">
    <property type="term" value="P:DNA integration"/>
    <property type="evidence" value="ECO:0007669"/>
    <property type="project" value="UniProtKB-KW"/>
</dbReference>
<dbReference type="AlphaFoldDB" id="A0A853K9C8"/>
<gene>
    <name evidence="8" type="ORF">AYW79_12500</name>
</gene>
<evidence type="ECO:0008006" key="10">
    <source>
        <dbReference type="Google" id="ProtNLM"/>
    </source>
</evidence>
<evidence type="ECO:0000256" key="1">
    <source>
        <dbReference type="ARBA" id="ARBA00008857"/>
    </source>
</evidence>
<comment type="caution">
    <text evidence="8">The sequence shown here is derived from an EMBL/GenBank/DDBJ whole genome shotgun (WGS) entry which is preliminary data.</text>
</comment>
<dbReference type="Pfam" id="PF14659">
    <property type="entry name" value="Phage_int_SAM_3"/>
    <property type="match status" value="1"/>
</dbReference>
<feature type="domain" description="Tyr recombinase" evidence="6">
    <location>
        <begin position="178"/>
        <end position="377"/>
    </location>
</feature>
<evidence type="ECO:0000259" key="7">
    <source>
        <dbReference type="PROSITE" id="PS51900"/>
    </source>
</evidence>
<dbReference type="PROSITE" id="PS51900">
    <property type="entry name" value="CB"/>
    <property type="match status" value="1"/>
</dbReference>
<dbReference type="GO" id="GO:0006310">
    <property type="term" value="P:DNA recombination"/>
    <property type="evidence" value="ECO:0007669"/>
    <property type="project" value="UniProtKB-KW"/>
</dbReference>
<dbReference type="InterPro" id="IPR002104">
    <property type="entry name" value="Integrase_catalytic"/>
</dbReference>
<dbReference type="InterPro" id="IPR010998">
    <property type="entry name" value="Integrase_recombinase_N"/>
</dbReference>
<dbReference type="Proteomes" id="UP000077421">
    <property type="component" value="Unassembled WGS sequence"/>
</dbReference>
<dbReference type="PANTHER" id="PTHR30349:SF41">
    <property type="entry name" value="INTEGRASE_RECOMBINASE PROTEIN MJ0367-RELATED"/>
    <property type="match status" value="1"/>
</dbReference>
<evidence type="ECO:0000256" key="5">
    <source>
        <dbReference type="PROSITE-ProRule" id="PRU01248"/>
    </source>
</evidence>
<evidence type="ECO:0000256" key="2">
    <source>
        <dbReference type="ARBA" id="ARBA00022908"/>
    </source>
</evidence>
<dbReference type="InterPro" id="IPR011010">
    <property type="entry name" value="DNA_brk_join_enz"/>
</dbReference>
<accession>A0A853K9C8</accession>
<dbReference type="PANTHER" id="PTHR30349">
    <property type="entry name" value="PHAGE INTEGRASE-RELATED"/>
    <property type="match status" value="1"/>
</dbReference>
<dbReference type="EMBL" id="LSUQ01000052">
    <property type="protein sequence ID" value="OAG93089.1"/>
    <property type="molecule type" value="Genomic_DNA"/>
</dbReference>
<dbReference type="SUPFAM" id="SSF56349">
    <property type="entry name" value="DNA breaking-rejoining enzymes"/>
    <property type="match status" value="1"/>
</dbReference>